<keyword evidence="2" id="KW-0812">Transmembrane</keyword>
<dbReference type="EMBL" id="AGWL01000005">
    <property type="protein sequence ID" value="EKU95163.1"/>
    <property type="molecule type" value="Genomic_DNA"/>
</dbReference>
<accession>K9EEQ2</accession>
<keyword evidence="2" id="KW-1133">Transmembrane helix</keyword>
<reference evidence="4 5" key="1">
    <citation type="submission" date="2012-09" db="EMBL/GenBank/DDBJ databases">
        <title>The Genome Sequence of Actinobaculum massiliae ACS-171-V-COL2.</title>
        <authorList>
            <consortium name="The Broad Institute Genome Sequencing Platform"/>
            <person name="Earl A."/>
            <person name="Ward D."/>
            <person name="Feldgarden M."/>
            <person name="Gevers D."/>
            <person name="Saerens B."/>
            <person name="Vaneechoutte M."/>
            <person name="Walker B."/>
            <person name="Young S.K."/>
            <person name="Zeng Q."/>
            <person name="Gargeya S."/>
            <person name="Fitzgerald M."/>
            <person name="Haas B."/>
            <person name="Abouelleil A."/>
            <person name="Alvarado L."/>
            <person name="Arachchi H.M."/>
            <person name="Berlin A."/>
            <person name="Chapman S.B."/>
            <person name="Goldberg J."/>
            <person name="Griggs A."/>
            <person name="Gujja S."/>
            <person name="Hansen M."/>
            <person name="Howarth C."/>
            <person name="Imamovic A."/>
            <person name="Larimer J."/>
            <person name="McCowen C."/>
            <person name="Montmayeur A."/>
            <person name="Murphy C."/>
            <person name="Neiman D."/>
            <person name="Pearson M."/>
            <person name="Priest M."/>
            <person name="Roberts A."/>
            <person name="Saif S."/>
            <person name="Shea T."/>
            <person name="Sisk P."/>
            <person name="Sykes S."/>
            <person name="Wortman J."/>
            <person name="Nusbaum C."/>
            <person name="Birren B."/>
        </authorList>
    </citation>
    <scope>NUCLEOTIDE SEQUENCE [LARGE SCALE GENOMIC DNA]</scope>
    <source>
        <strain evidence="5">ACS-171-V-Col2</strain>
    </source>
</reference>
<dbReference type="Proteomes" id="UP000009888">
    <property type="component" value="Unassembled WGS sequence"/>
</dbReference>
<keyword evidence="2" id="KW-0472">Membrane</keyword>
<comment type="caution">
    <text evidence="4">The sequence shown here is derived from an EMBL/GenBank/DDBJ whole genome shotgun (WGS) entry which is preliminary data.</text>
</comment>
<feature type="transmembrane region" description="Helical" evidence="2">
    <location>
        <begin position="121"/>
        <end position="154"/>
    </location>
</feature>
<evidence type="ECO:0000313" key="4">
    <source>
        <dbReference type="EMBL" id="EKU95163.1"/>
    </source>
</evidence>
<dbReference type="Pfam" id="PF07331">
    <property type="entry name" value="TctB"/>
    <property type="match status" value="1"/>
</dbReference>
<sequence>MQSSKSQAVQPKKAEQPALEKSVVKRDPGQWIAHFVLLGIGICVFVMAFGYGFFEENGEVGPGLVPGLAGGVIVLATLWDMWKSYKEEKKAHPVGEAKADGEQDVLDAEDGSESQTRTGAVLAVFGVLLAAVVLTRFIGLLLSLVVMVFVLVTFVERKKWWQGLLEAGCVFLMGYVVFIVLLNVPLPSGTLGLI</sequence>
<name>K9EEQ2_9ACTO</name>
<evidence type="ECO:0000256" key="1">
    <source>
        <dbReference type="SAM" id="MobiDB-lite"/>
    </source>
</evidence>
<proteinExistence type="predicted"/>
<feature type="transmembrane region" description="Helical" evidence="2">
    <location>
        <begin position="60"/>
        <end position="82"/>
    </location>
</feature>
<dbReference type="PATRIC" id="fig|883066.3.peg.962"/>
<organism evidence="4 5">
    <name type="scientific">Actinobaculum massiliense ACS-171-V-Col2</name>
    <dbReference type="NCBI Taxonomy" id="883066"/>
    <lineage>
        <taxon>Bacteria</taxon>
        <taxon>Bacillati</taxon>
        <taxon>Actinomycetota</taxon>
        <taxon>Actinomycetes</taxon>
        <taxon>Actinomycetales</taxon>
        <taxon>Actinomycetaceae</taxon>
        <taxon>Actinobaculum</taxon>
    </lineage>
</organism>
<feature type="domain" description="DUF1468" evidence="3">
    <location>
        <begin position="35"/>
        <end position="187"/>
    </location>
</feature>
<keyword evidence="5" id="KW-1185">Reference proteome</keyword>
<feature type="transmembrane region" description="Helical" evidence="2">
    <location>
        <begin position="31"/>
        <end position="54"/>
    </location>
</feature>
<dbReference type="STRING" id="202789.GCA_001457435_01197"/>
<evidence type="ECO:0000313" key="5">
    <source>
        <dbReference type="Proteomes" id="UP000009888"/>
    </source>
</evidence>
<feature type="transmembrane region" description="Helical" evidence="2">
    <location>
        <begin position="160"/>
        <end position="184"/>
    </location>
</feature>
<dbReference type="InterPro" id="IPR009936">
    <property type="entry name" value="DUF1468"/>
</dbReference>
<dbReference type="HOGENOM" id="CLU_1399878_0_0_11"/>
<gene>
    <name evidence="4" type="ORF">HMPREF9233_00924</name>
</gene>
<dbReference type="eggNOG" id="ENOG5033C9P">
    <property type="taxonomic scope" value="Bacteria"/>
</dbReference>
<protein>
    <recommendedName>
        <fullName evidence="3">DUF1468 domain-containing protein</fullName>
    </recommendedName>
</protein>
<evidence type="ECO:0000256" key="2">
    <source>
        <dbReference type="SAM" id="Phobius"/>
    </source>
</evidence>
<evidence type="ECO:0000259" key="3">
    <source>
        <dbReference type="Pfam" id="PF07331"/>
    </source>
</evidence>
<feature type="region of interest" description="Disordered" evidence="1">
    <location>
        <begin position="1"/>
        <end position="21"/>
    </location>
</feature>
<dbReference type="AlphaFoldDB" id="K9EEQ2"/>